<evidence type="ECO:0000256" key="5">
    <source>
        <dbReference type="PROSITE-ProRule" id="PRU10137"/>
    </source>
</evidence>
<evidence type="ECO:0000256" key="6">
    <source>
        <dbReference type="SAM" id="Coils"/>
    </source>
</evidence>
<evidence type="ECO:0000256" key="1">
    <source>
        <dbReference type="ARBA" id="ARBA00022908"/>
    </source>
</evidence>
<dbReference type="InterPro" id="IPR050639">
    <property type="entry name" value="SSR_resolvase"/>
</dbReference>
<evidence type="ECO:0000256" key="2">
    <source>
        <dbReference type="ARBA" id="ARBA00023125"/>
    </source>
</evidence>
<evidence type="ECO:0000256" key="4">
    <source>
        <dbReference type="PIRSR" id="PIRSR606118-50"/>
    </source>
</evidence>
<dbReference type="PROSITE" id="PS51737">
    <property type="entry name" value="RECOMBINASE_DNA_BIND"/>
    <property type="match status" value="1"/>
</dbReference>
<sequence length="503" mass="58107">MTRGYSEPPQKTDAVIYLRVSTEEQVDNYSLDTQEDICRKEAQRKGYKIIKVFREEGRSAKTINGRPELVEMLHFCKKNKKSLGAVIIYRLDRLSRQTSDYLSIRKTLISNKIKLISASEPTGTSPTDTLLETIMASFAQHDNDVRSERTRNGMYARFKSGLITRKPPLGYKMDESKFPVEDPESWDKMVQVWDLMAIGNKSLIEITKIMNEMGLYTVHKGKKIELRVPTVQRMLRNKFYAGILTSDTYKEEVQGQHRPMISLEQFYKVQAALDGRRVYNPVVNTKRVRNNKTFPLRRIVKCSECGRGITAGWSKGRSKKYPYYRCSTKCQAASIRAEQLDEEVVRLLRYISPSKECIELFTQYVVEEYERRLANVKKAKNVADDEIQRLKDMRKVLVQKNMMGVYTDEIFMEQNALIEKKLQKAHVAKADSTLEKYDINKLTAFIKETLSDLGATYKKSTVPQIKALFSSIFPKGVTYDFNGTLNPEMNPMYQSLFNFNTQG</sequence>
<dbReference type="InterPro" id="IPR038109">
    <property type="entry name" value="DNA_bind_recomb_sf"/>
</dbReference>
<dbReference type="Pfam" id="PF00239">
    <property type="entry name" value="Resolvase"/>
    <property type="match status" value="1"/>
</dbReference>
<dbReference type="Gene3D" id="3.90.1750.20">
    <property type="entry name" value="Putative Large Serine Recombinase, Chain B, Domain 2"/>
    <property type="match status" value="1"/>
</dbReference>
<dbReference type="Pfam" id="PF07508">
    <property type="entry name" value="Recombinase"/>
    <property type="match status" value="1"/>
</dbReference>
<feature type="domain" description="Resolvase/invertase-type recombinase catalytic" evidence="7">
    <location>
        <begin position="13"/>
        <end position="161"/>
    </location>
</feature>
<dbReference type="InterPro" id="IPR025827">
    <property type="entry name" value="Zn_ribbon_recom_dom"/>
</dbReference>
<keyword evidence="3" id="KW-0233">DNA recombination</keyword>
<dbReference type="InterPro" id="IPR036162">
    <property type="entry name" value="Resolvase-like_N_sf"/>
</dbReference>
<protein>
    <submittedName>
        <fullName evidence="9">Recombinase family protein</fullName>
    </submittedName>
</protein>
<feature type="domain" description="Recombinase" evidence="8">
    <location>
        <begin position="168"/>
        <end position="279"/>
    </location>
</feature>
<evidence type="ECO:0000259" key="8">
    <source>
        <dbReference type="PROSITE" id="PS51737"/>
    </source>
</evidence>
<dbReference type="GO" id="GO:0003677">
    <property type="term" value="F:DNA binding"/>
    <property type="evidence" value="ECO:0007669"/>
    <property type="project" value="UniProtKB-KW"/>
</dbReference>
<evidence type="ECO:0000256" key="3">
    <source>
        <dbReference type="ARBA" id="ARBA00023172"/>
    </source>
</evidence>
<dbReference type="InterPro" id="IPR006119">
    <property type="entry name" value="Resolv_N"/>
</dbReference>
<dbReference type="PROSITE" id="PS00397">
    <property type="entry name" value="RECOMBINASES_1"/>
    <property type="match status" value="1"/>
</dbReference>
<dbReference type="Gene3D" id="3.40.50.1390">
    <property type="entry name" value="Resolvase, N-terminal catalytic domain"/>
    <property type="match status" value="1"/>
</dbReference>
<dbReference type="AlphaFoldDB" id="A0A955L4P3"/>
<dbReference type="PANTHER" id="PTHR30461">
    <property type="entry name" value="DNA-INVERTASE FROM LAMBDOID PROPHAGE"/>
    <property type="match status" value="1"/>
</dbReference>
<evidence type="ECO:0000313" key="10">
    <source>
        <dbReference type="Proteomes" id="UP000782843"/>
    </source>
</evidence>
<evidence type="ECO:0000313" key="9">
    <source>
        <dbReference type="EMBL" id="MCA9382593.1"/>
    </source>
</evidence>
<dbReference type="InterPro" id="IPR011109">
    <property type="entry name" value="DNA_bind_recombinase_dom"/>
</dbReference>
<reference evidence="9" key="1">
    <citation type="submission" date="2020-04" db="EMBL/GenBank/DDBJ databases">
        <authorList>
            <person name="Zhang T."/>
        </authorList>
    </citation>
    <scope>NUCLEOTIDE SEQUENCE</scope>
    <source>
        <strain evidence="9">HKST-UBA10</strain>
    </source>
</reference>
<reference evidence="9" key="2">
    <citation type="journal article" date="2021" name="Microbiome">
        <title>Successional dynamics and alternative stable states in a saline activated sludge microbial community over 9 years.</title>
        <authorList>
            <person name="Wang Y."/>
            <person name="Ye J."/>
            <person name="Ju F."/>
            <person name="Liu L."/>
            <person name="Boyd J.A."/>
            <person name="Deng Y."/>
            <person name="Parks D.H."/>
            <person name="Jiang X."/>
            <person name="Yin X."/>
            <person name="Woodcroft B.J."/>
            <person name="Tyson G.W."/>
            <person name="Hugenholtz P."/>
            <person name="Polz M.F."/>
            <person name="Zhang T."/>
        </authorList>
    </citation>
    <scope>NUCLEOTIDE SEQUENCE</scope>
    <source>
        <strain evidence="9">HKST-UBA10</strain>
    </source>
</reference>
<dbReference type="GO" id="GO:0015074">
    <property type="term" value="P:DNA integration"/>
    <property type="evidence" value="ECO:0007669"/>
    <property type="project" value="UniProtKB-KW"/>
</dbReference>
<dbReference type="PANTHER" id="PTHR30461:SF23">
    <property type="entry name" value="DNA RECOMBINASE-RELATED"/>
    <property type="match status" value="1"/>
</dbReference>
<comment type="caution">
    <text evidence="9">The sequence shown here is derived from an EMBL/GenBank/DDBJ whole genome shotgun (WGS) entry which is preliminary data.</text>
</comment>
<accession>A0A955L4P3</accession>
<name>A0A955L4P3_9BACT</name>
<organism evidence="9 10">
    <name type="scientific">Candidatus Dojkabacteria bacterium</name>
    <dbReference type="NCBI Taxonomy" id="2099670"/>
    <lineage>
        <taxon>Bacteria</taxon>
        <taxon>Candidatus Dojkabacteria</taxon>
    </lineage>
</organism>
<dbReference type="SUPFAM" id="SSF53041">
    <property type="entry name" value="Resolvase-like"/>
    <property type="match status" value="1"/>
</dbReference>
<keyword evidence="2" id="KW-0238">DNA-binding</keyword>
<dbReference type="GO" id="GO:0000150">
    <property type="term" value="F:DNA strand exchange activity"/>
    <property type="evidence" value="ECO:0007669"/>
    <property type="project" value="InterPro"/>
</dbReference>
<dbReference type="Pfam" id="PF13408">
    <property type="entry name" value="Zn_ribbon_recom"/>
    <property type="match status" value="1"/>
</dbReference>
<dbReference type="InterPro" id="IPR006118">
    <property type="entry name" value="Recombinase_CS"/>
</dbReference>
<dbReference type="Proteomes" id="UP000782843">
    <property type="component" value="Unassembled WGS sequence"/>
</dbReference>
<proteinExistence type="predicted"/>
<gene>
    <name evidence="9" type="ORF">KC660_04275</name>
</gene>
<keyword evidence="6" id="KW-0175">Coiled coil</keyword>
<dbReference type="EMBL" id="JAGQLG010000175">
    <property type="protein sequence ID" value="MCA9382593.1"/>
    <property type="molecule type" value="Genomic_DNA"/>
</dbReference>
<feature type="non-terminal residue" evidence="9">
    <location>
        <position position="503"/>
    </location>
</feature>
<feature type="active site" description="O-(5'-phospho-DNA)-serine intermediate" evidence="4 5">
    <location>
        <position position="21"/>
    </location>
</feature>
<dbReference type="SMART" id="SM00857">
    <property type="entry name" value="Resolvase"/>
    <property type="match status" value="1"/>
</dbReference>
<feature type="coiled-coil region" evidence="6">
    <location>
        <begin position="366"/>
        <end position="393"/>
    </location>
</feature>
<keyword evidence="1" id="KW-0229">DNA integration</keyword>
<dbReference type="PROSITE" id="PS51736">
    <property type="entry name" value="RECOMBINASES_3"/>
    <property type="match status" value="1"/>
</dbReference>
<dbReference type="CDD" id="cd00338">
    <property type="entry name" value="Ser_Recombinase"/>
    <property type="match status" value="1"/>
</dbReference>
<evidence type="ECO:0000259" key="7">
    <source>
        <dbReference type="PROSITE" id="PS51736"/>
    </source>
</evidence>